<name>A0A1M6TMA9_9ACTN</name>
<accession>A0A1M6TMA9</accession>
<dbReference type="GO" id="GO:0003700">
    <property type="term" value="F:DNA-binding transcription factor activity"/>
    <property type="evidence" value="ECO:0007669"/>
    <property type="project" value="TreeGrafter"/>
</dbReference>
<dbReference type="PANTHER" id="PTHR30146:SF148">
    <property type="entry name" value="HTH-TYPE TRANSCRIPTIONAL REPRESSOR PURR-RELATED"/>
    <property type="match status" value="1"/>
</dbReference>
<protein>
    <submittedName>
        <fullName evidence="6">LacI family transcriptional regulator</fullName>
    </submittedName>
</protein>
<evidence type="ECO:0000256" key="4">
    <source>
        <dbReference type="ARBA" id="ARBA00023163"/>
    </source>
</evidence>
<feature type="domain" description="HTH lacI-type" evidence="5">
    <location>
        <begin position="3"/>
        <end position="57"/>
    </location>
</feature>
<dbReference type="EMBL" id="FQZK01000024">
    <property type="protein sequence ID" value="SHK58074.1"/>
    <property type="molecule type" value="Genomic_DNA"/>
</dbReference>
<evidence type="ECO:0000259" key="5">
    <source>
        <dbReference type="PROSITE" id="PS50932"/>
    </source>
</evidence>
<dbReference type="AlphaFoldDB" id="A0A1M6TMA9"/>
<evidence type="ECO:0000256" key="1">
    <source>
        <dbReference type="ARBA" id="ARBA00022491"/>
    </source>
</evidence>
<keyword evidence="7" id="KW-1185">Reference proteome</keyword>
<dbReference type="InterPro" id="IPR000843">
    <property type="entry name" value="HTH_LacI"/>
</dbReference>
<gene>
    <name evidence="6" type="ORF">SAMN05421803_12420</name>
</gene>
<dbReference type="PROSITE" id="PS50932">
    <property type="entry name" value="HTH_LACI_2"/>
    <property type="match status" value="1"/>
</dbReference>
<organism evidence="6 7">
    <name type="scientific">Nocardiopsis flavescens</name>
    <dbReference type="NCBI Taxonomy" id="758803"/>
    <lineage>
        <taxon>Bacteria</taxon>
        <taxon>Bacillati</taxon>
        <taxon>Actinomycetota</taxon>
        <taxon>Actinomycetes</taxon>
        <taxon>Streptosporangiales</taxon>
        <taxon>Nocardiopsidaceae</taxon>
        <taxon>Nocardiopsis</taxon>
    </lineage>
</organism>
<dbReference type="InterPro" id="IPR028082">
    <property type="entry name" value="Peripla_BP_I"/>
</dbReference>
<dbReference type="Gene3D" id="3.40.50.2300">
    <property type="match status" value="2"/>
</dbReference>
<dbReference type="SUPFAM" id="SSF47413">
    <property type="entry name" value="lambda repressor-like DNA-binding domains"/>
    <property type="match status" value="1"/>
</dbReference>
<keyword evidence="4" id="KW-0804">Transcription</keyword>
<keyword evidence="2" id="KW-0805">Transcription regulation</keyword>
<dbReference type="InterPro" id="IPR046335">
    <property type="entry name" value="LacI/GalR-like_sensor"/>
</dbReference>
<dbReference type="Pfam" id="PF13377">
    <property type="entry name" value="Peripla_BP_3"/>
    <property type="match status" value="1"/>
</dbReference>
<dbReference type="Gene3D" id="1.10.260.40">
    <property type="entry name" value="lambda repressor-like DNA-binding domains"/>
    <property type="match status" value="1"/>
</dbReference>
<sequence length="327" mass="33562">MAVTLKDVARIGGVHVSTVSRAFSAPHLVNPATRERVLALARDLGYRPNRAARALSTRRTGNLGVVVADIANPFFPPLVKAAQERARERDHHVFIADTDEQADVEEEAVRSLAGQVDGLVLVSPRAPEQRIRELAAQVPLVIVNRRLRGLPCVLMDVGRGVGGAVALLAGLGHRDIALVSGPAASWTGRSAARAAASAAREHGPRVHRVGPYPPTEEGGAAAFGAVAAVGATAVLAHNDLVALGLLAAARDRGVPVPGRLSVVGVDDTPAARHTRPALTTVAMPTGDAGRAAVDLLLGGAGAGTVTLGTRLVERGSTGPAPSRPAQA</sequence>
<reference evidence="6" key="1">
    <citation type="submission" date="2016-11" db="EMBL/GenBank/DDBJ databases">
        <authorList>
            <person name="Jaros S."/>
            <person name="Januszkiewicz K."/>
            <person name="Wedrychowicz H."/>
        </authorList>
    </citation>
    <scope>NUCLEOTIDE SEQUENCE [LARGE SCALE GENOMIC DNA]</scope>
    <source>
        <strain evidence="6">CGMCC 4.5723</strain>
    </source>
</reference>
<dbReference type="STRING" id="758803.SAMN05421803_12420"/>
<evidence type="ECO:0000256" key="2">
    <source>
        <dbReference type="ARBA" id="ARBA00023015"/>
    </source>
</evidence>
<dbReference type="Proteomes" id="UP000184452">
    <property type="component" value="Unassembled WGS sequence"/>
</dbReference>
<dbReference type="RefSeq" id="WP_073383090.1">
    <property type="nucleotide sequence ID" value="NZ_FQZK01000024.1"/>
</dbReference>
<dbReference type="Pfam" id="PF00356">
    <property type="entry name" value="LacI"/>
    <property type="match status" value="1"/>
</dbReference>
<dbReference type="SMART" id="SM00354">
    <property type="entry name" value="HTH_LACI"/>
    <property type="match status" value="1"/>
</dbReference>
<dbReference type="CDD" id="cd01392">
    <property type="entry name" value="HTH_LacI"/>
    <property type="match status" value="1"/>
</dbReference>
<dbReference type="OrthoDB" id="3595338at2"/>
<keyword evidence="3" id="KW-0238">DNA-binding</keyword>
<evidence type="ECO:0000256" key="3">
    <source>
        <dbReference type="ARBA" id="ARBA00023125"/>
    </source>
</evidence>
<proteinExistence type="predicted"/>
<dbReference type="InterPro" id="IPR010982">
    <property type="entry name" value="Lambda_DNA-bd_dom_sf"/>
</dbReference>
<keyword evidence="1" id="KW-0678">Repressor</keyword>
<dbReference type="SUPFAM" id="SSF53822">
    <property type="entry name" value="Periplasmic binding protein-like I"/>
    <property type="match status" value="1"/>
</dbReference>
<evidence type="ECO:0000313" key="7">
    <source>
        <dbReference type="Proteomes" id="UP000184452"/>
    </source>
</evidence>
<dbReference type="GO" id="GO:0000976">
    <property type="term" value="F:transcription cis-regulatory region binding"/>
    <property type="evidence" value="ECO:0007669"/>
    <property type="project" value="TreeGrafter"/>
</dbReference>
<dbReference type="PANTHER" id="PTHR30146">
    <property type="entry name" value="LACI-RELATED TRANSCRIPTIONAL REPRESSOR"/>
    <property type="match status" value="1"/>
</dbReference>
<evidence type="ECO:0000313" key="6">
    <source>
        <dbReference type="EMBL" id="SHK58074.1"/>
    </source>
</evidence>